<sequence>MATVLIPGIKGSELTDSYPLDWPVRWSLEDMVFGDAFENPLDFALLDGRYEANDGHRMLPSRPIRYAYGEMVGKLRAWKPNEALHVFTYDWRRPIEHAAQKLMEFCDELQGRQKRLKRSPALNFITHSMGGLVLRSMLGLRDRKNPFAEVDRVVFIAPPFRGSIAAAQMLVAGERDGWFGTDEDYRKIARSFPSVYQMTPYFDGCCVNEAGKPVDLFDAANWQANVRDGNGGFEPRFVADAEAFHRGKAARQGGSSTASVIDDAALAAHADRILILQSAGVPTQSGFTVQQANSSNPNWFDFAAASKDGLGDGRVHLRSAAVPGVTLAGFAGALDHGRVCRDSRVINTVSLWLDGKRALKMQPRGPEHAAERRSRSYFGAWDGDVASLATHVA</sequence>
<protein>
    <submittedName>
        <fullName evidence="1">Lecithin:cholesterol acyltransferase</fullName>
    </submittedName>
</protein>
<comment type="caution">
    <text evidence="1">The sequence shown here is derived from an EMBL/GenBank/DDBJ whole genome shotgun (WGS) entry which is preliminary data.</text>
</comment>
<dbReference type="Gene3D" id="3.40.50.1820">
    <property type="entry name" value="alpha/beta hydrolase"/>
    <property type="match status" value="1"/>
</dbReference>
<accession>A0A4R6YIR4</accession>
<keyword evidence="2" id="KW-1185">Reference proteome</keyword>
<dbReference type="InterPro" id="IPR029058">
    <property type="entry name" value="AB_hydrolase_fold"/>
</dbReference>
<dbReference type="Pfam" id="PF02450">
    <property type="entry name" value="LCAT"/>
    <property type="match status" value="1"/>
</dbReference>
<dbReference type="PANTHER" id="PTHR11440">
    <property type="entry name" value="LECITHIN-CHOLESTEROL ACYLTRANSFERASE-RELATED"/>
    <property type="match status" value="1"/>
</dbReference>
<organism evidence="1 2">
    <name type="scientific">Tahibacter aquaticus</name>
    <dbReference type="NCBI Taxonomy" id="520092"/>
    <lineage>
        <taxon>Bacteria</taxon>
        <taxon>Pseudomonadati</taxon>
        <taxon>Pseudomonadota</taxon>
        <taxon>Gammaproteobacteria</taxon>
        <taxon>Lysobacterales</taxon>
        <taxon>Rhodanobacteraceae</taxon>
        <taxon>Tahibacter</taxon>
    </lineage>
</organism>
<keyword evidence="1" id="KW-0012">Acyltransferase</keyword>
<dbReference type="GO" id="GO:0008374">
    <property type="term" value="F:O-acyltransferase activity"/>
    <property type="evidence" value="ECO:0007669"/>
    <property type="project" value="InterPro"/>
</dbReference>
<dbReference type="SUPFAM" id="SSF53474">
    <property type="entry name" value="alpha/beta-Hydrolases"/>
    <property type="match status" value="1"/>
</dbReference>
<dbReference type="EMBL" id="SNZH01000027">
    <property type="protein sequence ID" value="TDR36682.1"/>
    <property type="molecule type" value="Genomic_DNA"/>
</dbReference>
<keyword evidence="1" id="KW-0808">Transferase</keyword>
<evidence type="ECO:0000313" key="2">
    <source>
        <dbReference type="Proteomes" id="UP000295293"/>
    </source>
</evidence>
<dbReference type="AlphaFoldDB" id="A0A4R6YIR4"/>
<dbReference type="OrthoDB" id="275181at2"/>
<dbReference type="RefSeq" id="WP_133821862.1">
    <property type="nucleotide sequence ID" value="NZ_SNZH01000027.1"/>
</dbReference>
<dbReference type="InterPro" id="IPR003386">
    <property type="entry name" value="LACT/PDAT_acylTrfase"/>
</dbReference>
<name>A0A4R6YIR4_9GAMM</name>
<dbReference type="GO" id="GO:0006629">
    <property type="term" value="P:lipid metabolic process"/>
    <property type="evidence" value="ECO:0007669"/>
    <property type="project" value="InterPro"/>
</dbReference>
<proteinExistence type="predicted"/>
<reference evidence="1 2" key="1">
    <citation type="submission" date="2019-03" db="EMBL/GenBank/DDBJ databases">
        <title>Genomic Encyclopedia of Type Strains, Phase IV (KMG-IV): sequencing the most valuable type-strain genomes for metagenomic binning, comparative biology and taxonomic classification.</title>
        <authorList>
            <person name="Goeker M."/>
        </authorList>
    </citation>
    <scope>NUCLEOTIDE SEQUENCE [LARGE SCALE GENOMIC DNA]</scope>
    <source>
        <strain evidence="1 2">DSM 21667</strain>
    </source>
</reference>
<dbReference type="Proteomes" id="UP000295293">
    <property type="component" value="Unassembled WGS sequence"/>
</dbReference>
<evidence type="ECO:0000313" key="1">
    <source>
        <dbReference type="EMBL" id="TDR36682.1"/>
    </source>
</evidence>
<gene>
    <name evidence="1" type="ORF">DFR29_12732</name>
</gene>